<accession>A0A5E4Q3M1</accession>
<evidence type="ECO:0000259" key="1">
    <source>
        <dbReference type="Pfam" id="PF01425"/>
    </source>
</evidence>
<sequence length="400" mass="44282">MIGVVGLHQTAGVVLRRDYICEEDADAIKLLRAKGAVIIGTTNVPEACMWWETHNHIYGRTNNPYDTRRMVGGSSGGEGALQGAAGSVFGIGSDIGGSIRMPAYFNGIFGHKPSRNIVSNSGQHPIPKTEYINSFLGVGPMVRHAVDLKPILEIISGENSHKLNLNQPVDVAKCKVFYQINSKAPLTDPVDKDIVKAMHKVLEYLQEKHSIRSEEKEIPLLRKSLAIWFANMKSNETFGSLIMKDNTVFGTLKEIVKNIFGCSGNTLIALFTALFDFGGVQYESDRYKHYQKLRDELENTFTKMLGDDGVFLYPTHPTPALYHNEPVLRSMNFAYTAIINCLGFPATTVPLGLSRDGLPIGIQVIANHNNDRLCLAFAEELEKGFGGWIEPHTSTKERKD</sequence>
<dbReference type="InterPro" id="IPR036928">
    <property type="entry name" value="AS_sf"/>
</dbReference>
<dbReference type="Pfam" id="PF01425">
    <property type="entry name" value="Amidase"/>
    <property type="match status" value="1"/>
</dbReference>
<organism evidence="2 3">
    <name type="scientific">Leptidea sinapis</name>
    <dbReference type="NCBI Taxonomy" id="189913"/>
    <lineage>
        <taxon>Eukaryota</taxon>
        <taxon>Metazoa</taxon>
        <taxon>Ecdysozoa</taxon>
        <taxon>Arthropoda</taxon>
        <taxon>Hexapoda</taxon>
        <taxon>Insecta</taxon>
        <taxon>Pterygota</taxon>
        <taxon>Neoptera</taxon>
        <taxon>Endopterygota</taxon>
        <taxon>Lepidoptera</taxon>
        <taxon>Glossata</taxon>
        <taxon>Ditrysia</taxon>
        <taxon>Papilionoidea</taxon>
        <taxon>Pieridae</taxon>
        <taxon>Dismorphiinae</taxon>
        <taxon>Leptidea</taxon>
    </lineage>
</organism>
<dbReference type="InterPro" id="IPR023631">
    <property type="entry name" value="Amidase_dom"/>
</dbReference>
<dbReference type="Gene3D" id="3.90.1300.10">
    <property type="entry name" value="Amidase signature (AS) domain"/>
    <property type="match status" value="1"/>
</dbReference>
<name>A0A5E4Q3M1_9NEOP</name>
<gene>
    <name evidence="2" type="ORF">LSINAPIS_LOCUS4646</name>
</gene>
<dbReference type="EMBL" id="FZQP02001226">
    <property type="protein sequence ID" value="VVC92140.1"/>
    <property type="molecule type" value="Genomic_DNA"/>
</dbReference>
<reference evidence="2 3" key="1">
    <citation type="submission" date="2017-07" db="EMBL/GenBank/DDBJ databases">
        <authorList>
            <person name="Talla V."/>
            <person name="Backstrom N."/>
        </authorList>
    </citation>
    <scope>NUCLEOTIDE SEQUENCE [LARGE SCALE GENOMIC DNA]</scope>
</reference>
<protein>
    <recommendedName>
        <fullName evidence="1">Amidase domain-containing protein</fullName>
    </recommendedName>
</protein>
<dbReference type="SUPFAM" id="SSF75304">
    <property type="entry name" value="Amidase signature (AS) enzymes"/>
    <property type="match status" value="1"/>
</dbReference>
<keyword evidence="3" id="KW-1185">Reference proteome</keyword>
<dbReference type="Proteomes" id="UP000324832">
    <property type="component" value="Unassembled WGS sequence"/>
</dbReference>
<evidence type="ECO:0000313" key="3">
    <source>
        <dbReference type="Proteomes" id="UP000324832"/>
    </source>
</evidence>
<proteinExistence type="predicted"/>
<dbReference type="PANTHER" id="PTHR43372:SF4">
    <property type="entry name" value="FATTY-ACID AMIDE HYDROLASE 2"/>
    <property type="match status" value="1"/>
</dbReference>
<dbReference type="GO" id="GO:0012505">
    <property type="term" value="C:endomembrane system"/>
    <property type="evidence" value="ECO:0007669"/>
    <property type="project" value="TreeGrafter"/>
</dbReference>
<feature type="domain" description="Amidase" evidence="1">
    <location>
        <begin position="2"/>
        <end position="375"/>
    </location>
</feature>
<dbReference type="InterPro" id="IPR052739">
    <property type="entry name" value="FAAH2"/>
</dbReference>
<evidence type="ECO:0000313" key="2">
    <source>
        <dbReference type="EMBL" id="VVC92140.1"/>
    </source>
</evidence>
<dbReference type="AlphaFoldDB" id="A0A5E4Q3M1"/>
<dbReference type="PANTHER" id="PTHR43372">
    <property type="entry name" value="FATTY-ACID AMIDE HYDROLASE"/>
    <property type="match status" value="1"/>
</dbReference>